<feature type="domain" description="RRM" evidence="2">
    <location>
        <begin position="123"/>
        <end position="206"/>
    </location>
</feature>
<evidence type="ECO:0000259" key="2">
    <source>
        <dbReference type="PROSITE" id="PS50102"/>
    </source>
</evidence>
<dbReference type="PANTHER" id="PTHR36309">
    <property type="entry name" value="RNA-BINDING (RRM/RBD/RNP MOTIFS) FAMILY PROTEIN"/>
    <property type="match status" value="1"/>
</dbReference>
<dbReference type="InterPro" id="IPR000504">
    <property type="entry name" value="RRM_dom"/>
</dbReference>
<reference evidence="3 4" key="1">
    <citation type="submission" date="2020-08" db="EMBL/GenBank/DDBJ databases">
        <title>Plant Genome Project.</title>
        <authorList>
            <person name="Zhang R.-G."/>
        </authorList>
    </citation>
    <scope>NUCLEOTIDE SEQUENCE [LARGE SCALE GENOMIC DNA]</scope>
    <source>
        <tissue evidence="3">Rhizome</tissue>
    </source>
</reference>
<dbReference type="InterPro" id="IPR053316">
    <property type="entry name" value="Epigenetic_reg_gene_expr"/>
</dbReference>
<dbReference type="Gene3D" id="3.30.70.330">
    <property type="match status" value="1"/>
</dbReference>
<gene>
    <name evidence="3" type="ORF">ZIOFF_020300</name>
</gene>
<dbReference type="PANTHER" id="PTHR36309:SF1">
    <property type="entry name" value="RNA-BINDING (RRM_RBD_RNP MOTIFS) FAMILY PROTEIN"/>
    <property type="match status" value="1"/>
</dbReference>
<organism evidence="3 4">
    <name type="scientific">Zingiber officinale</name>
    <name type="common">Ginger</name>
    <name type="synonym">Amomum zingiber</name>
    <dbReference type="NCBI Taxonomy" id="94328"/>
    <lineage>
        <taxon>Eukaryota</taxon>
        <taxon>Viridiplantae</taxon>
        <taxon>Streptophyta</taxon>
        <taxon>Embryophyta</taxon>
        <taxon>Tracheophyta</taxon>
        <taxon>Spermatophyta</taxon>
        <taxon>Magnoliopsida</taxon>
        <taxon>Liliopsida</taxon>
        <taxon>Zingiberales</taxon>
        <taxon>Zingiberaceae</taxon>
        <taxon>Zingiber</taxon>
    </lineage>
</organism>
<evidence type="ECO:0000313" key="4">
    <source>
        <dbReference type="Proteomes" id="UP000734854"/>
    </source>
</evidence>
<dbReference type="GO" id="GO:0003723">
    <property type="term" value="F:RNA binding"/>
    <property type="evidence" value="ECO:0007669"/>
    <property type="project" value="UniProtKB-UniRule"/>
</dbReference>
<protein>
    <recommendedName>
        <fullName evidence="2">RRM domain-containing protein</fullName>
    </recommendedName>
</protein>
<sequence length="304" mass="34339">MTRHFFDRASAGHKSTEANYLIESRTQIERSKKYFWIYVSPASSPRLGHAKFPHFSVSPPATSIAAGAAASERRSAGQRGSGSSSFCLRLRVYSPHRALRANMAAPPEDARNAYNEFLEKVKRTIFLDNLSPQVTEAVVKKALGQFGNVVKFESIPNLTIPYPIPQAALVEMENEKQAKGIVAELTSYPFMMSGMPRPVRAKPAKIEMFADRPALPDRKIQVRCVETSDPDFNVANELKLLYKRQNANHLAMVKHLLDEEEKIHKKQEETLQGNYKKYEQIEKLMVEGTSARLARQYGLRLDDD</sequence>
<dbReference type="InterPro" id="IPR012677">
    <property type="entry name" value="Nucleotide-bd_a/b_plait_sf"/>
</dbReference>
<dbReference type="AlphaFoldDB" id="A0A8J5HGI0"/>
<name>A0A8J5HGI0_ZINOF</name>
<evidence type="ECO:0000313" key="3">
    <source>
        <dbReference type="EMBL" id="KAG6516925.1"/>
    </source>
</evidence>
<evidence type="ECO:0000256" key="1">
    <source>
        <dbReference type="PROSITE-ProRule" id="PRU00176"/>
    </source>
</evidence>
<dbReference type="Proteomes" id="UP000734854">
    <property type="component" value="Unassembled WGS sequence"/>
</dbReference>
<dbReference type="CDD" id="cd00590">
    <property type="entry name" value="RRM_SF"/>
    <property type="match status" value="1"/>
</dbReference>
<proteinExistence type="predicted"/>
<dbReference type="SUPFAM" id="SSF54928">
    <property type="entry name" value="RNA-binding domain, RBD"/>
    <property type="match status" value="1"/>
</dbReference>
<comment type="caution">
    <text evidence="3">The sequence shown here is derived from an EMBL/GenBank/DDBJ whole genome shotgun (WGS) entry which is preliminary data.</text>
</comment>
<dbReference type="PROSITE" id="PS50102">
    <property type="entry name" value="RRM"/>
    <property type="match status" value="1"/>
</dbReference>
<dbReference type="EMBL" id="JACMSC010000006">
    <property type="protein sequence ID" value="KAG6516925.1"/>
    <property type="molecule type" value="Genomic_DNA"/>
</dbReference>
<dbReference type="InterPro" id="IPR035979">
    <property type="entry name" value="RBD_domain_sf"/>
</dbReference>
<keyword evidence="4" id="KW-1185">Reference proteome</keyword>
<dbReference type="Pfam" id="PF00076">
    <property type="entry name" value="RRM_1"/>
    <property type="match status" value="1"/>
</dbReference>
<keyword evidence="1" id="KW-0694">RNA-binding</keyword>
<accession>A0A8J5HGI0</accession>